<name>A0A1G2HK01_9BACT</name>
<dbReference type="PANTHER" id="PTHR33823">
    <property type="entry name" value="RNA POLYMERASE-BINDING TRANSCRIPTION FACTOR DKSA-RELATED"/>
    <property type="match status" value="1"/>
</dbReference>
<evidence type="ECO:0000256" key="4">
    <source>
        <dbReference type="PROSITE-ProRule" id="PRU00510"/>
    </source>
</evidence>
<dbReference type="InterPro" id="IPR000962">
    <property type="entry name" value="Znf_DskA_TraR"/>
</dbReference>
<evidence type="ECO:0000256" key="1">
    <source>
        <dbReference type="ARBA" id="ARBA00022723"/>
    </source>
</evidence>
<dbReference type="Pfam" id="PF01258">
    <property type="entry name" value="zf-dskA_traR"/>
    <property type="match status" value="1"/>
</dbReference>
<accession>A0A1G2HK01</accession>
<proteinExistence type="predicted"/>
<organism evidence="6 7">
    <name type="scientific">Candidatus Spechtbacteria bacterium RIFCSPLOWO2_12_FULL_38_22</name>
    <dbReference type="NCBI Taxonomy" id="1802165"/>
    <lineage>
        <taxon>Bacteria</taxon>
        <taxon>Candidatus Spechtiibacteriota</taxon>
    </lineage>
</organism>
<feature type="domain" description="Zinc finger DksA/TraR C4-type" evidence="5">
    <location>
        <begin position="89"/>
        <end position="121"/>
    </location>
</feature>
<dbReference type="AlphaFoldDB" id="A0A1G2HK01"/>
<evidence type="ECO:0000313" key="6">
    <source>
        <dbReference type="EMBL" id="OGZ62228.1"/>
    </source>
</evidence>
<keyword evidence="2" id="KW-0863">Zinc-finger</keyword>
<evidence type="ECO:0000259" key="5">
    <source>
        <dbReference type="Pfam" id="PF01258"/>
    </source>
</evidence>
<gene>
    <name evidence="6" type="ORF">A3F94_02785</name>
</gene>
<keyword evidence="1" id="KW-0479">Metal-binding</keyword>
<comment type="caution">
    <text evidence="6">The sequence shown here is derived from an EMBL/GenBank/DDBJ whole genome shotgun (WGS) entry which is preliminary data.</text>
</comment>
<dbReference type="PANTHER" id="PTHR33823:SF4">
    <property type="entry name" value="GENERAL STRESS PROTEIN 16O"/>
    <property type="match status" value="1"/>
</dbReference>
<reference evidence="6 7" key="1">
    <citation type="journal article" date="2016" name="Nat. Commun.">
        <title>Thousands of microbial genomes shed light on interconnected biogeochemical processes in an aquifer system.</title>
        <authorList>
            <person name="Anantharaman K."/>
            <person name="Brown C.T."/>
            <person name="Hug L.A."/>
            <person name="Sharon I."/>
            <person name="Castelle C.J."/>
            <person name="Probst A.J."/>
            <person name="Thomas B.C."/>
            <person name="Singh A."/>
            <person name="Wilkins M.J."/>
            <person name="Karaoz U."/>
            <person name="Brodie E.L."/>
            <person name="Williams K.H."/>
            <person name="Hubbard S.S."/>
            <person name="Banfield J.F."/>
        </authorList>
    </citation>
    <scope>NUCLEOTIDE SEQUENCE [LARGE SCALE GENOMIC DNA]</scope>
</reference>
<dbReference type="SUPFAM" id="SSF57716">
    <property type="entry name" value="Glucocorticoid receptor-like (DNA-binding domain)"/>
    <property type="match status" value="1"/>
</dbReference>
<dbReference type="GO" id="GO:0008270">
    <property type="term" value="F:zinc ion binding"/>
    <property type="evidence" value="ECO:0007669"/>
    <property type="project" value="UniProtKB-KW"/>
</dbReference>
<dbReference type="STRING" id="1802165.A3F94_02785"/>
<evidence type="ECO:0000313" key="7">
    <source>
        <dbReference type="Proteomes" id="UP000176770"/>
    </source>
</evidence>
<dbReference type="Proteomes" id="UP000176770">
    <property type="component" value="Unassembled WGS sequence"/>
</dbReference>
<feature type="zinc finger region" description="dksA C4-type" evidence="4">
    <location>
        <begin position="94"/>
        <end position="118"/>
    </location>
</feature>
<sequence length="124" mass="14549">MTLKTLEKFKLLLLEQKDLLEKKLETIAQRDPNQEDNWNTIFPNFAPDEFDEEESADEVQEYINRLPLEHAMELRIKEINKALGRIKVGTYGKCKNCNEDIPQKRLEILPETDICLKCKAKTNK</sequence>
<keyword evidence="3" id="KW-0862">Zinc</keyword>
<evidence type="ECO:0000256" key="3">
    <source>
        <dbReference type="ARBA" id="ARBA00022833"/>
    </source>
</evidence>
<dbReference type="PROSITE" id="PS51128">
    <property type="entry name" value="ZF_DKSA_2"/>
    <property type="match status" value="1"/>
</dbReference>
<evidence type="ECO:0000256" key="2">
    <source>
        <dbReference type="ARBA" id="ARBA00022771"/>
    </source>
</evidence>
<dbReference type="EMBL" id="MHOK01000005">
    <property type="protein sequence ID" value="OGZ62228.1"/>
    <property type="molecule type" value="Genomic_DNA"/>
</dbReference>
<protein>
    <recommendedName>
        <fullName evidence="5">Zinc finger DksA/TraR C4-type domain-containing protein</fullName>
    </recommendedName>
</protein>
<dbReference type="Gene3D" id="1.20.120.910">
    <property type="entry name" value="DksA, coiled-coil domain"/>
    <property type="match status" value="1"/>
</dbReference>